<keyword evidence="5" id="KW-1185">Reference proteome</keyword>
<feature type="region of interest" description="Disordered" evidence="1">
    <location>
        <begin position="1358"/>
        <end position="1381"/>
    </location>
</feature>
<accession>A0A835NY99</accession>
<feature type="compositionally biased region" description="Basic and acidic residues" evidence="1">
    <location>
        <begin position="600"/>
        <end position="616"/>
    </location>
</feature>
<dbReference type="EMBL" id="JADDUC010000018">
    <property type="protein sequence ID" value="KAG0126373.1"/>
    <property type="molecule type" value="Genomic_DNA"/>
</dbReference>
<evidence type="ECO:0000256" key="2">
    <source>
        <dbReference type="SAM" id="Phobius"/>
    </source>
</evidence>
<evidence type="ECO:0000313" key="5">
    <source>
        <dbReference type="Proteomes" id="UP000618051"/>
    </source>
</evidence>
<feature type="region of interest" description="Disordered" evidence="1">
    <location>
        <begin position="595"/>
        <end position="632"/>
    </location>
</feature>
<feature type="transmembrane region" description="Helical" evidence="2">
    <location>
        <begin position="1036"/>
        <end position="1053"/>
    </location>
</feature>
<reference evidence="3" key="1">
    <citation type="submission" date="2020-10" db="EMBL/GenBank/DDBJ databases">
        <title>Feather gene expression reveals the developmental basis of iridescence in African starlings.</title>
        <authorList>
            <person name="Rubenstein D.R."/>
        </authorList>
    </citation>
    <scope>NUCLEOTIDE SEQUENCE</scope>
    <source>
        <strain evidence="3">SS15</strain>
        <tissue evidence="3">Liver</tissue>
    </source>
</reference>
<keyword evidence="2" id="KW-1133">Transmembrane helix</keyword>
<evidence type="ECO:0000313" key="3">
    <source>
        <dbReference type="EMBL" id="KAG0126373.1"/>
    </source>
</evidence>
<dbReference type="OrthoDB" id="9398496at2759"/>
<dbReference type="EMBL" id="JADDUC020000001">
    <property type="protein sequence ID" value="KAI1243137.1"/>
    <property type="molecule type" value="Genomic_DNA"/>
</dbReference>
<protein>
    <submittedName>
        <fullName evidence="3">Uncharacterized protein</fullName>
    </submittedName>
</protein>
<feature type="transmembrane region" description="Helical" evidence="2">
    <location>
        <begin position="1092"/>
        <end position="1122"/>
    </location>
</feature>
<organism evidence="3">
    <name type="scientific">Lamprotornis superbus</name>
    <dbReference type="NCBI Taxonomy" id="245042"/>
    <lineage>
        <taxon>Eukaryota</taxon>
        <taxon>Metazoa</taxon>
        <taxon>Chordata</taxon>
        <taxon>Craniata</taxon>
        <taxon>Vertebrata</taxon>
        <taxon>Euteleostomi</taxon>
        <taxon>Archelosauria</taxon>
        <taxon>Archosauria</taxon>
        <taxon>Dinosauria</taxon>
        <taxon>Saurischia</taxon>
        <taxon>Theropoda</taxon>
        <taxon>Coelurosauria</taxon>
        <taxon>Aves</taxon>
        <taxon>Neognathae</taxon>
        <taxon>Neoaves</taxon>
        <taxon>Telluraves</taxon>
        <taxon>Australaves</taxon>
        <taxon>Passeriformes</taxon>
        <taxon>Sturnidae</taxon>
        <taxon>Lamprotornis</taxon>
    </lineage>
</organism>
<evidence type="ECO:0000256" key="1">
    <source>
        <dbReference type="SAM" id="MobiDB-lite"/>
    </source>
</evidence>
<feature type="region of interest" description="Disordered" evidence="1">
    <location>
        <begin position="1394"/>
        <end position="1425"/>
    </location>
</feature>
<sequence>MGSDPGSTGFHVTKSRKILKLAKLNRLKCESHGKLTECFLCKFNLSLRTKAFHCLYVVLGLEGCNILLEPAGERYDMQLKMTAEKTPTLRVGTETAKHKQVKNANKDQSRYHPFPFLEPKGSDCQHIQCPLAVQWYRAGCTATATPAHVKKYVQCAAENPLFDQKGRSPKQKQKLLLAGLMLLRQLLSSLGDDDGGLIMAEGCIGFIRISPRIKAHNTAGPFELGMDQLHHKISSFRQHICSPCPQHNAIYRSLLMPADSAHPYEFHAALQQKRQLLPFLGVNMRYWKEHPPPNSGRAYKGSQQSFFPISVQAIAKKPNHLGGSYIFYFENHLSCFTIHILHRSKGFKKNIEFDLVYFADAETEAIAKKEGAFLGPPSLKNSPFSHFLVQKLTILPYLTLPAYKSTERGRKIFNGMDFKVYLMEGTARDRILGNQGKTQLGRSTAMSQVQGQARKHHEGWSLVWWSPQPELWGDGDQPCWGITGTGADGSGGWHGVLRCGKCGKPQRVGRDDQTWWCPLGYDSSGGHVGMAKAKGSLLDPDLNQERLRTAAQSKENRNGVRAGTQVQSPSEKEDWKQGWRQSCLQSVLKSIQQIQSISQDSKRENQDHNHDQDPGPHKAILGTLSSLHESEKRKKRKLYQAKLEKERVNLRSGFQEEKRQFITLSMKTKSVSMLTCLVYSDESASSSQFTNFQAVMESCQSLGLTNAAQLTDIHTLEHHGLFRKKRKVRAVIDLCNNPITANSEDFPPLELPLPPTWSSLPDSSCIQSSHKDCTHISFSMLQLNTPPVGDGYDDKELKDCHNPSSFPSFNHHKSFPPLLCFASPHQQLFQSPKLPEPADFMTNLYKYKNTSDLTCLSKQQDFTQAKCVVHHLIRDGISGFPHLSTLHFPFMPEFPRGHDGNQNLRFGEYGLLPIISYQQQLPLVSPYRAVIPENDNGSDGSIPRGWLLPQGGSTASPDNLLSSKPSLFSRRLEQLCPRRKEEQDLIALAQTLWAESNASLPNPNTEQKEDFDTLVECIYSSSDTKDVLRSRGSSRLLLLGCLFSVLLWLYFCIDNGLRLLRFCFLGFFLGHCFLLLPFFFFCLIGSDLSILFSLLLLVVLLHFCGLCGFLGILSLLWSLLFLSCCSFSLLVFVFSFLIIDTVSLLLLAQFASHGCGHPHPAAPEAGTAPTHRVPPSFAASSGIARPTPCIPTLSTMADTEPEAQQDCGHSIRQKKQRQHRLSYAIKESNYYKNGLALTVPHRAASRAAGKDRHTDCTSCYLCLTARAKLPELLLDCMQSVGNSVHRQKNQFGSTTGTCRNSTACSAGQARAFGQVTGKQYHRDPQQPGLSDRAIFMVLLFLPKATNILEQSALQHIFPTPPRGTASERGKFHNRRRHTTHQPGTAEMMQEVRSCSEAPSGTGSHKSLQRQGTLPGFNTSYTRLKDGPSKERYVSEFWTRVGKEER</sequence>
<evidence type="ECO:0000313" key="4">
    <source>
        <dbReference type="EMBL" id="KAI1243137.1"/>
    </source>
</evidence>
<gene>
    <name evidence="4" type="ORF">IHE44_0000716</name>
    <name evidence="3" type="ORF">IHE44_003927</name>
</gene>
<feature type="transmembrane region" description="Helical" evidence="2">
    <location>
        <begin position="1065"/>
        <end position="1086"/>
    </location>
</feature>
<keyword evidence="2" id="KW-0472">Membrane</keyword>
<keyword evidence="2" id="KW-0812">Transmembrane</keyword>
<reference evidence="4 5" key="2">
    <citation type="journal article" date="2021" name="J. Hered.">
        <title>Feather Gene Expression Elucidates the Developmental Basis of Plumage Iridescence in African Starlings.</title>
        <authorList>
            <person name="Rubenstein D.R."/>
            <person name="Corvelo A."/>
            <person name="MacManes M.D."/>
            <person name="Maia R."/>
            <person name="Narzisi G."/>
            <person name="Rousaki A."/>
            <person name="Vandenabeele P."/>
            <person name="Shawkey M.D."/>
            <person name="Solomon J."/>
        </authorList>
    </citation>
    <scope>NUCLEOTIDE SEQUENCE [LARGE SCALE GENOMIC DNA]</scope>
    <source>
        <strain evidence="4">SS15</strain>
    </source>
</reference>
<feature type="region of interest" description="Disordered" evidence="1">
    <location>
        <begin position="551"/>
        <end position="577"/>
    </location>
</feature>
<reference evidence="4" key="3">
    <citation type="submission" date="2022-01" db="EMBL/GenBank/DDBJ databases">
        <authorList>
            <person name="Rubenstein D.R."/>
        </authorList>
    </citation>
    <scope>NUCLEOTIDE SEQUENCE</scope>
    <source>
        <strain evidence="4">SS15</strain>
        <tissue evidence="4">Liver</tissue>
    </source>
</reference>
<comment type="caution">
    <text evidence="3">The sequence shown here is derived from an EMBL/GenBank/DDBJ whole genome shotgun (WGS) entry which is preliminary data.</text>
</comment>
<dbReference type="Proteomes" id="UP000618051">
    <property type="component" value="Unassembled WGS sequence"/>
</dbReference>
<feature type="compositionally biased region" description="Polar residues" evidence="1">
    <location>
        <begin position="1396"/>
        <end position="1421"/>
    </location>
</feature>
<name>A0A835NY99_9PASS</name>
<proteinExistence type="predicted"/>